<name>A0ABT2QJN1_9EURY</name>
<proteinExistence type="predicted"/>
<accession>A0ABT2QJN1</accession>
<comment type="caution">
    <text evidence="2">The sequence shown here is derived from an EMBL/GenBank/DDBJ whole genome shotgun (WGS) entry which is preliminary data.</text>
</comment>
<keyword evidence="3" id="KW-1185">Reference proteome</keyword>
<keyword evidence="1" id="KW-1133">Transmembrane helix</keyword>
<organism evidence="2 3">
    <name type="scientific">Natronoglomus mannanivorans</name>
    <dbReference type="NCBI Taxonomy" id="2979990"/>
    <lineage>
        <taxon>Archaea</taxon>
        <taxon>Methanobacteriati</taxon>
        <taxon>Methanobacteriota</taxon>
        <taxon>Stenosarchaea group</taxon>
        <taxon>Halobacteria</taxon>
        <taxon>Halobacteriales</taxon>
        <taxon>Natrialbaceae</taxon>
        <taxon>Natronoglomus</taxon>
    </lineage>
</organism>
<dbReference type="RefSeq" id="WP_338008954.1">
    <property type="nucleotide sequence ID" value="NZ_JAOPKB010000016.1"/>
</dbReference>
<keyword evidence="1" id="KW-0812">Transmembrane</keyword>
<reference evidence="2 3" key="1">
    <citation type="submission" date="2022-09" db="EMBL/GenBank/DDBJ databases">
        <title>Enrichment on poylsaccharides allowed isolation of novel metabolic and taxonomic groups of Haloarchaea.</title>
        <authorList>
            <person name="Sorokin D.Y."/>
            <person name="Elcheninov A.G."/>
            <person name="Khizhniak T.V."/>
            <person name="Kolganova T.V."/>
            <person name="Kublanov I.V."/>
        </authorList>
    </citation>
    <scope>NUCLEOTIDE SEQUENCE [LARGE SCALE GENOMIC DNA]</scope>
    <source>
        <strain evidence="2 3">AArc-m2/3/4</strain>
    </source>
</reference>
<keyword evidence="1" id="KW-0472">Membrane</keyword>
<evidence type="ECO:0000256" key="1">
    <source>
        <dbReference type="SAM" id="Phobius"/>
    </source>
</evidence>
<dbReference type="EMBL" id="JAOPKB010000016">
    <property type="protein sequence ID" value="MCU4975094.1"/>
    <property type="molecule type" value="Genomic_DNA"/>
</dbReference>
<sequence>MIWQDLVFLAGSVFSIFCLAPTLRDMDARVPLATSLPSMTIGWVYAMTFFSLGMTFSGLGSLAAGAMWSLIAVLRSPSSNGPQLTRRDELVLFVNDVRRWFGSVRSGSHVDERYVLE</sequence>
<gene>
    <name evidence="2" type="ORF">OB955_20555</name>
</gene>
<evidence type="ECO:0000313" key="2">
    <source>
        <dbReference type="EMBL" id="MCU4975094.1"/>
    </source>
</evidence>
<protein>
    <submittedName>
        <fullName evidence="2">Uncharacterized protein</fullName>
    </submittedName>
</protein>
<feature type="transmembrane region" description="Helical" evidence="1">
    <location>
        <begin position="48"/>
        <end position="74"/>
    </location>
</feature>
<evidence type="ECO:0000313" key="3">
    <source>
        <dbReference type="Proteomes" id="UP001320972"/>
    </source>
</evidence>
<dbReference type="Proteomes" id="UP001320972">
    <property type="component" value="Unassembled WGS sequence"/>
</dbReference>